<sequence length="236" mass="26140">MSALSASSNELTAEEIAFANAFNKNRPSLAGFASCLTLEELRVVRDGFYIGMAAEICKDEYDFVKVDIITNFGVGASVGTDNGFQRTVEAGRKSEKWDLLVEAVKTKALLVGTDLERDVWERLEKGRLEWLNAASHAHQIKLTLRSAVEDDSGTEGDVSDATMVWMYALALNIPSLSAVADKWANKVEMEDRTRPLLGYKADKWDPRTEEWRAVDLGVQEAAEMGGMDDIKAAWEI</sequence>
<proteinExistence type="predicted"/>
<dbReference type="AlphaFoldDB" id="A0A9W7ABR4"/>
<gene>
    <name evidence="1" type="ORF">TrRE_jg8391</name>
</gene>
<dbReference type="Proteomes" id="UP001165082">
    <property type="component" value="Unassembled WGS sequence"/>
</dbReference>
<reference evidence="1" key="1">
    <citation type="submission" date="2022-07" db="EMBL/GenBank/DDBJ databases">
        <title>Genome analysis of Parmales, a sister group of diatoms, reveals the evolutionary specialization of diatoms from phago-mixotrophs to photoautotrophs.</title>
        <authorList>
            <person name="Ban H."/>
            <person name="Sato S."/>
            <person name="Yoshikawa S."/>
            <person name="Kazumasa Y."/>
            <person name="Nakamura Y."/>
            <person name="Ichinomiya M."/>
            <person name="Saitoh K."/>
            <person name="Sato N."/>
            <person name="Blanc-Mathieu R."/>
            <person name="Endo H."/>
            <person name="Kuwata A."/>
            <person name="Ogata H."/>
        </authorList>
    </citation>
    <scope>NUCLEOTIDE SEQUENCE</scope>
</reference>
<keyword evidence="2" id="KW-1185">Reference proteome</keyword>
<name>A0A9W7ABR4_9STRA</name>
<comment type="caution">
    <text evidence="1">The sequence shown here is derived from an EMBL/GenBank/DDBJ whole genome shotgun (WGS) entry which is preliminary data.</text>
</comment>
<dbReference type="EMBL" id="BRXZ01001354">
    <property type="protein sequence ID" value="GMH69104.1"/>
    <property type="molecule type" value="Genomic_DNA"/>
</dbReference>
<organism evidence="1 2">
    <name type="scientific">Triparma retinervis</name>
    <dbReference type="NCBI Taxonomy" id="2557542"/>
    <lineage>
        <taxon>Eukaryota</taxon>
        <taxon>Sar</taxon>
        <taxon>Stramenopiles</taxon>
        <taxon>Ochrophyta</taxon>
        <taxon>Bolidophyceae</taxon>
        <taxon>Parmales</taxon>
        <taxon>Triparmaceae</taxon>
        <taxon>Triparma</taxon>
    </lineage>
</organism>
<accession>A0A9W7ABR4</accession>
<dbReference type="OrthoDB" id="187254at2759"/>
<evidence type="ECO:0000313" key="2">
    <source>
        <dbReference type="Proteomes" id="UP001165082"/>
    </source>
</evidence>
<evidence type="ECO:0000313" key="1">
    <source>
        <dbReference type="EMBL" id="GMH69104.1"/>
    </source>
</evidence>
<protein>
    <submittedName>
        <fullName evidence="1">Uncharacterized protein</fullName>
    </submittedName>
</protein>